<feature type="domain" description="Beta-lactamase-related" evidence="2">
    <location>
        <begin position="55"/>
        <end position="392"/>
    </location>
</feature>
<comment type="caution">
    <text evidence="3">The sequence shown here is derived from an EMBL/GenBank/DDBJ whole genome shotgun (WGS) entry which is preliminary data.</text>
</comment>
<dbReference type="InterPro" id="IPR001466">
    <property type="entry name" value="Beta-lactam-related"/>
</dbReference>
<dbReference type="AlphaFoldDB" id="A0A6L9L4I1"/>
<dbReference type="InterPro" id="IPR012338">
    <property type="entry name" value="Beta-lactam/transpept-like"/>
</dbReference>
<evidence type="ECO:0000259" key="2">
    <source>
        <dbReference type="Pfam" id="PF00144"/>
    </source>
</evidence>
<dbReference type="EMBL" id="JAAFZH010000002">
    <property type="protein sequence ID" value="NDU94297.1"/>
    <property type="molecule type" value="Genomic_DNA"/>
</dbReference>
<dbReference type="RefSeq" id="WP_163944055.1">
    <property type="nucleotide sequence ID" value="NZ_JAAFZH010000002.1"/>
</dbReference>
<accession>A0A6L9L4I1</accession>
<dbReference type="InterPro" id="IPR050491">
    <property type="entry name" value="AmpC-like"/>
</dbReference>
<dbReference type="PANTHER" id="PTHR46825">
    <property type="entry name" value="D-ALANYL-D-ALANINE-CARBOXYPEPTIDASE/ENDOPEPTIDASE AMPH"/>
    <property type="match status" value="1"/>
</dbReference>
<organism evidence="3 4">
    <name type="scientific">Spirosoma terrae</name>
    <dbReference type="NCBI Taxonomy" id="1968276"/>
    <lineage>
        <taxon>Bacteria</taxon>
        <taxon>Pseudomonadati</taxon>
        <taxon>Bacteroidota</taxon>
        <taxon>Cytophagia</taxon>
        <taxon>Cytophagales</taxon>
        <taxon>Cytophagaceae</taxon>
        <taxon>Spirosoma</taxon>
    </lineage>
</organism>
<gene>
    <name evidence="3" type="ORF">GK108_05380</name>
</gene>
<name>A0A6L9L4I1_9BACT</name>
<evidence type="ECO:0000313" key="4">
    <source>
        <dbReference type="Proteomes" id="UP000474175"/>
    </source>
</evidence>
<dbReference type="PANTHER" id="PTHR46825:SF9">
    <property type="entry name" value="BETA-LACTAMASE-RELATED DOMAIN-CONTAINING PROTEIN"/>
    <property type="match status" value="1"/>
</dbReference>
<feature type="chain" id="PRO_5026693837" evidence="1">
    <location>
        <begin position="19"/>
        <end position="521"/>
    </location>
</feature>
<dbReference type="Gene3D" id="3.40.710.10">
    <property type="entry name" value="DD-peptidase/beta-lactamase superfamily"/>
    <property type="match status" value="1"/>
</dbReference>
<keyword evidence="4" id="KW-1185">Reference proteome</keyword>
<evidence type="ECO:0000256" key="1">
    <source>
        <dbReference type="SAM" id="SignalP"/>
    </source>
</evidence>
<reference evidence="3 4" key="1">
    <citation type="submission" date="2020-02" db="EMBL/GenBank/DDBJ databases">
        <title>Draft genome sequence of two Spirosoma agri KCTC 52727 and Spirosoma terrae KCTC 52035.</title>
        <authorList>
            <person name="Rojas J."/>
            <person name="Ambika Manirajan B."/>
            <person name="Suarez C."/>
            <person name="Ratering S."/>
            <person name="Schnell S."/>
        </authorList>
    </citation>
    <scope>NUCLEOTIDE SEQUENCE [LARGE SCALE GENOMIC DNA]</scope>
    <source>
        <strain evidence="3 4">KCTC 52035</strain>
    </source>
</reference>
<dbReference type="GO" id="GO:0016787">
    <property type="term" value="F:hydrolase activity"/>
    <property type="evidence" value="ECO:0007669"/>
    <property type="project" value="UniProtKB-KW"/>
</dbReference>
<protein>
    <submittedName>
        <fullName evidence="3">Serine hydrolase</fullName>
    </submittedName>
</protein>
<evidence type="ECO:0000313" key="3">
    <source>
        <dbReference type="EMBL" id="NDU94297.1"/>
    </source>
</evidence>
<keyword evidence="3" id="KW-0378">Hydrolase</keyword>
<sequence>MRPIFLLTPLLAATLTFGQSPIVAPSASTQQKTYQPPVFTDAGRLARIQALLPAIDKMYQEYAAKNHYPGIAYGLVVDGKLVHSGGFGYTDVARKVAATPKSVFRIASMTKSVTSMAVVKLRDEGKLQLDDPVSKYIPEVARLTYLTADAPVITVRNLMTHSAGFPEDNPWGDRQLADTDEELLSLIRNGISFSNVPGTTYEYSNLAFAMLGRIITTVSGKPYQQYITETILKPLGMTHTEWEYTKVPADQLAHGYRWLNEQWVEEALLHDGSHGAMGGLITSIDDFSRYVAFHLSAWPARNDAEAGPVKRSSVREMHMPRTFRDLNPAFRFPSGRTTPMINHYAYGLTWSRDGDGIESVAHSGGLPGFGSQWRMLPEYGIGIIAYGNLTYANLGTINWAVLDTLVSAAKLKPRQLPVSPILSLRKAELVRLLPDWKGAETSGIFAENFFPDHSLENRRKATQALFSKIGKVVRVSDLIPENQLRGHFLIEGEQGNVDVFFTLTPESPALIQQLDLREVRK</sequence>
<dbReference type="Pfam" id="PF00144">
    <property type="entry name" value="Beta-lactamase"/>
    <property type="match status" value="1"/>
</dbReference>
<feature type="signal peptide" evidence="1">
    <location>
        <begin position="1"/>
        <end position="18"/>
    </location>
</feature>
<keyword evidence="1" id="KW-0732">Signal</keyword>
<proteinExistence type="predicted"/>
<dbReference type="Proteomes" id="UP000474175">
    <property type="component" value="Unassembled WGS sequence"/>
</dbReference>
<dbReference type="SUPFAM" id="SSF56601">
    <property type="entry name" value="beta-lactamase/transpeptidase-like"/>
    <property type="match status" value="1"/>
</dbReference>